<dbReference type="InterPro" id="IPR013087">
    <property type="entry name" value="Znf_C2H2_type"/>
</dbReference>
<dbReference type="OrthoDB" id="6472877at2759"/>
<evidence type="ECO:0000259" key="1">
    <source>
        <dbReference type="PROSITE" id="PS00028"/>
    </source>
</evidence>
<keyword evidence="3" id="KW-1185">Reference proteome</keyword>
<proteinExistence type="predicted"/>
<comment type="caution">
    <text evidence="2">The sequence shown here is derived from an EMBL/GenBank/DDBJ whole genome shotgun (WGS) entry which is preliminary data.</text>
</comment>
<organism evidence="2 3">
    <name type="scientific">Nephila pilipes</name>
    <name type="common">Giant wood spider</name>
    <name type="synonym">Nephila maculata</name>
    <dbReference type="NCBI Taxonomy" id="299642"/>
    <lineage>
        <taxon>Eukaryota</taxon>
        <taxon>Metazoa</taxon>
        <taxon>Ecdysozoa</taxon>
        <taxon>Arthropoda</taxon>
        <taxon>Chelicerata</taxon>
        <taxon>Arachnida</taxon>
        <taxon>Araneae</taxon>
        <taxon>Araneomorphae</taxon>
        <taxon>Entelegynae</taxon>
        <taxon>Araneoidea</taxon>
        <taxon>Nephilidae</taxon>
        <taxon>Nephila</taxon>
    </lineage>
</organism>
<evidence type="ECO:0000313" key="2">
    <source>
        <dbReference type="EMBL" id="GFT11242.1"/>
    </source>
</evidence>
<name>A0A8X6NG26_NEPPI</name>
<dbReference type="PROSITE" id="PS00028">
    <property type="entry name" value="ZINC_FINGER_C2H2_1"/>
    <property type="match status" value="1"/>
</dbReference>
<reference evidence="2" key="1">
    <citation type="submission" date="2020-08" db="EMBL/GenBank/DDBJ databases">
        <title>Multicomponent nature underlies the extraordinary mechanical properties of spider dragline silk.</title>
        <authorList>
            <person name="Kono N."/>
            <person name="Nakamura H."/>
            <person name="Mori M."/>
            <person name="Yoshida Y."/>
            <person name="Ohtoshi R."/>
            <person name="Malay A.D."/>
            <person name="Moran D.A.P."/>
            <person name="Tomita M."/>
            <person name="Numata K."/>
            <person name="Arakawa K."/>
        </authorList>
    </citation>
    <scope>NUCLEOTIDE SEQUENCE</scope>
</reference>
<feature type="domain" description="C2H2-type" evidence="1">
    <location>
        <begin position="223"/>
        <end position="243"/>
    </location>
</feature>
<evidence type="ECO:0000313" key="3">
    <source>
        <dbReference type="Proteomes" id="UP000887013"/>
    </source>
</evidence>
<dbReference type="Proteomes" id="UP000887013">
    <property type="component" value="Unassembled WGS sequence"/>
</dbReference>
<gene>
    <name evidence="2" type="primary">NCL1_54258</name>
    <name evidence="2" type="ORF">NPIL_531231</name>
</gene>
<protein>
    <submittedName>
        <fullName evidence="2">Zinc finger protein 85</fullName>
    </submittedName>
</protein>
<dbReference type="AlphaFoldDB" id="A0A8X6NG26"/>
<sequence>MSEVGTMNSENRDEPTNHFPMQRPKFYECTECKNKFTKLALEVHKMTCTEQKGCSCKVCMETEVQIISRKHAGKEGIDVGEPLRDLGNYLHNNSSNHENTIVMKCKNTRKRTYSDTYKEHSLEDSHNGHPCNRKLYCCDCKMHIFWKSVVNHAFTHSITKENNSLTCTALNNHSICNAIFSSSELFLMHFYSHTVDHLICLECVCNHCVELSRRHSELSSPQCYICEETYGEFSSLVTHMEQHIKETVD</sequence>
<dbReference type="EMBL" id="BMAW01057459">
    <property type="protein sequence ID" value="GFT11242.1"/>
    <property type="molecule type" value="Genomic_DNA"/>
</dbReference>
<accession>A0A8X6NG26</accession>